<dbReference type="AlphaFoldDB" id="A0A6A6X2Y5"/>
<organism evidence="1 2">
    <name type="scientific">Melanomma pulvis-pyrius CBS 109.77</name>
    <dbReference type="NCBI Taxonomy" id="1314802"/>
    <lineage>
        <taxon>Eukaryota</taxon>
        <taxon>Fungi</taxon>
        <taxon>Dikarya</taxon>
        <taxon>Ascomycota</taxon>
        <taxon>Pezizomycotina</taxon>
        <taxon>Dothideomycetes</taxon>
        <taxon>Pleosporomycetidae</taxon>
        <taxon>Pleosporales</taxon>
        <taxon>Melanommataceae</taxon>
        <taxon>Melanomma</taxon>
    </lineage>
</organism>
<sequence>MPFLLSLRASFLHSLSERQWSFDLLPVLSTINNGVEAAAVTCSPPCTPYLPATPPPLLLLDSQPAPFNSLTSFAFSSIALRGRRFHLCYPPHLTLLTTALPQWPPPAASRCTATSVPRSLASATSPIYSLTLPARAISPTITRSRFVPAMKTTPEV</sequence>
<protein>
    <submittedName>
        <fullName evidence="1">Uncharacterized protein</fullName>
    </submittedName>
</protein>
<proteinExistence type="predicted"/>
<keyword evidence="2" id="KW-1185">Reference proteome</keyword>
<evidence type="ECO:0000313" key="2">
    <source>
        <dbReference type="Proteomes" id="UP000799757"/>
    </source>
</evidence>
<accession>A0A6A6X2Y5</accession>
<reference evidence="1" key="1">
    <citation type="journal article" date="2020" name="Stud. Mycol.">
        <title>101 Dothideomycetes genomes: a test case for predicting lifestyles and emergence of pathogens.</title>
        <authorList>
            <person name="Haridas S."/>
            <person name="Albert R."/>
            <person name="Binder M."/>
            <person name="Bloem J."/>
            <person name="Labutti K."/>
            <person name="Salamov A."/>
            <person name="Andreopoulos B."/>
            <person name="Baker S."/>
            <person name="Barry K."/>
            <person name="Bills G."/>
            <person name="Bluhm B."/>
            <person name="Cannon C."/>
            <person name="Castanera R."/>
            <person name="Culley D."/>
            <person name="Daum C."/>
            <person name="Ezra D."/>
            <person name="Gonzalez J."/>
            <person name="Henrissat B."/>
            <person name="Kuo A."/>
            <person name="Liang C."/>
            <person name="Lipzen A."/>
            <person name="Lutzoni F."/>
            <person name="Magnuson J."/>
            <person name="Mondo S."/>
            <person name="Nolan M."/>
            <person name="Ohm R."/>
            <person name="Pangilinan J."/>
            <person name="Park H.-J."/>
            <person name="Ramirez L."/>
            <person name="Alfaro M."/>
            <person name="Sun H."/>
            <person name="Tritt A."/>
            <person name="Yoshinaga Y."/>
            <person name="Zwiers L.-H."/>
            <person name="Turgeon B."/>
            <person name="Goodwin S."/>
            <person name="Spatafora J."/>
            <person name="Crous P."/>
            <person name="Grigoriev I."/>
        </authorList>
    </citation>
    <scope>NUCLEOTIDE SEQUENCE</scope>
    <source>
        <strain evidence="1">CBS 109.77</strain>
    </source>
</reference>
<name>A0A6A6X2Y5_9PLEO</name>
<evidence type="ECO:0000313" key="1">
    <source>
        <dbReference type="EMBL" id="KAF2790712.1"/>
    </source>
</evidence>
<dbReference type="Proteomes" id="UP000799757">
    <property type="component" value="Unassembled WGS sequence"/>
</dbReference>
<dbReference type="EMBL" id="MU002059">
    <property type="protein sequence ID" value="KAF2790712.1"/>
    <property type="molecule type" value="Genomic_DNA"/>
</dbReference>
<gene>
    <name evidence="1" type="ORF">K505DRAFT_76678</name>
</gene>